<dbReference type="Pfam" id="PF01182">
    <property type="entry name" value="Glucosamine_iso"/>
    <property type="match status" value="1"/>
</dbReference>
<dbReference type="GO" id="GO:0006098">
    <property type="term" value="P:pentose-phosphate shunt"/>
    <property type="evidence" value="ECO:0007669"/>
    <property type="project" value="UniProtKB-UniPathway"/>
</dbReference>
<evidence type="ECO:0000256" key="4">
    <source>
        <dbReference type="ARBA" id="ARBA00010662"/>
    </source>
</evidence>
<evidence type="ECO:0000256" key="5">
    <source>
        <dbReference type="ARBA" id="ARBA00013198"/>
    </source>
</evidence>
<sequence>MELHVAKDAQQLSENLAAWLCNYIQSVLQTKERFTFVLSGGNTPKALYTLLAKAPYRDMIEWQKLHFFWGDERAVPFEDARNNAKMAFDVLLNHVPVLAGNIHPMLTDRDPKVAAKEYEATLHQYFKGEETTFDLVLLGMGDDGHTLSLFPGTPIIHEKKKWADAFFLEAQDMYRITLTAPVVNQSACIVFLATGDNKAMTLHEVIEGAYNVDKFPSQIIKPVNGELHWFVDEAAAAALDR</sequence>
<dbReference type="KEGG" id="cbae:COR50_01045"/>
<dbReference type="InterPro" id="IPR005900">
    <property type="entry name" value="6-phosphogluconolactonase_DevB"/>
</dbReference>
<organism evidence="9 10">
    <name type="scientific">Chitinophaga caeni</name>
    <dbReference type="NCBI Taxonomy" id="2029983"/>
    <lineage>
        <taxon>Bacteria</taxon>
        <taxon>Pseudomonadati</taxon>
        <taxon>Bacteroidota</taxon>
        <taxon>Chitinophagia</taxon>
        <taxon>Chitinophagales</taxon>
        <taxon>Chitinophagaceae</taxon>
        <taxon>Chitinophaga</taxon>
    </lineage>
</organism>
<accession>A0A291QPK4</accession>
<dbReference type="AlphaFoldDB" id="A0A291QPK4"/>
<evidence type="ECO:0000256" key="2">
    <source>
        <dbReference type="ARBA" id="ARBA00002681"/>
    </source>
</evidence>
<comment type="function">
    <text evidence="2 7">Hydrolysis of 6-phosphogluconolactone to 6-phosphogluconate.</text>
</comment>
<dbReference type="Gene3D" id="3.40.50.1360">
    <property type="match status" value="1"/>
</dbReference>
<evidence type="ECO:0000256" key="3">
    <source>
        <dbReference type="ARBA" id="ARBA00004961"/>
    </source>
</evidence>
<evidence type="ECO:0000313" key="9">
    <source>
        <dbReference type="EMBL" id="ATL45857.1"/>
    </source>
</evidence>
<dbReference type="InterPro" id="IPR037171">
    <property type="entry name" value="NagB/RpiA_transferase-like"/>
</dbReference>
<keyword evidence="10" id="KW-1185">Reference proteome</keyword>
<dbReference type="UniPathway" id="UPA00115">
    <property type="reaction ID" value="UER00409"/>
</dbReference>
<feature type="domain" description="Glucosamine/galactosamine-6-phosphate isomerase" evidence="8">
    <location>
        <begin position="8"/>
        <end position="229"/>
    </location>
</feature>
<comment type="pathway">
    <text evidence="3 7">Carbohydrate degradation; pentose phosphate pathway; D-ribulose 5-phosphate from D-glucose 6-phosphate (oxidative stage): step 2/3.</text>
</comment>
<dbReference type="PANTHER" id="PTHR11054">
    <property type="entry name" value="6-PHOSPHOGLUCONOLACTONASE"/>
    <property type="match status" value="1"/>
</dbReference>
<name>A0A291QPK4_9BACT</name>
<dbReference type="GO" id="GO:0005975">
    <property type="term" value="P:carbohydrate metabolic process"/>
    <property type="evidence" value="ECO:0007669"/>
    <property type="project" value="UniProtKB-UniRule"/>
</dbReference>
<proteinExistence type="inferred from homology"/>
<dbReference type="CDD" id="cd01400">
    <property type="entry name" value="6PGL"/>
    <property type="match status" value="1"/>
</dbReference>
<evidence type="ECO:0000256" key="6">
    <source>
        <dbReference type="ARBA" id="ARBA00020337"/>
    </source>
</evidence>
<keyword evidence="7" id="KW-0378">Hydrolase</keyword>
<dbReference type="InterPro" id="IPR006148">
    <property type="entry name" value="Glc/Gal-6P_isomerase"/>
</dbReference>
<dbReference type="Proteomes" id="UP000220133">
    <property type="component" value="Chromosome"/>
</dbReference>
<dbReference type="GO" id="GO:0017057">
    <property type="term" value="F:6-phosphogluconolactonase activity"/>
    <property type="evidence" value="ECO:0007669"/>
    <property type="project" value="UniProtKB-UniRule"/>
</dbReference>
<reference evidence="9 10" key="1">
    <citation type="submission" date="2017-10" db="EMBL/GenBank/DDBJ databases">
        <title>Paenichitinophaga pekingensis gen. nov., sp. nov., isolated from activated sludge.</title>
        <authorList>
            <person name="Jin D."/>
            <person name="Kong X."/>
            <person name="Deng Y."/>
            <person name="Bai Z."/>
        </authorList>
    </citation>
    <scope>NUCLEOTIDE SEQUENCE [LARGE SCALE GENOMIC DNA]</scope>
    <source>
        <strain evidence="9 10">13</strain>
    </source>
</reference>
<dbReference type="SUPFAM" id="SSF100950">
    <property type="entry name" value="NagB/RpiA/CoA transferase-like"/>
    <property type="match status" value="1"/>
</dbReference>
<evidence type="ECO:0000256" key="1">
    <source>
        <dbReference type="ARBA" id="ARBA00000832"/>
    </source>
</evidence>
<dbReference type="EC" id="3.1.1.31" evidence="5 7"/>
<protein>
    <recommendedName>
        <fullName evidence="6 7">6-phosphogluconolactonase</fullName>
        <shortName evidence="7">6PGL</shortName>
        <ecNumber evidence="5 7">3.1.1.31</ecNumber>
    </recommendedName>
</protein>
<dbReference type="NCBIfam" id="TIGR01198">
    <property type="entry name" value="pgl"/>
    <property type="match status" value="1"/>
</dbReference>
<dbReference type="PANTHER" id="PTHR11054:SF0">
    <property type="entry name" value="6-PHOSPHOGLUCONOLACTONASE"/>
    <property type="match status" value="1"/>
</dbReference>
<gene>
    <name evidence="7 9" type="primary">pgl</name>
    <name evidence="9" type="ORF">COR50_01045</name>
</gene>
<dbReference type="InterPro" id="IPR039104">
    <property type="entry name" value="6PGL"/>
</dbReference>
<dbReference type="OrthoDB" id="9810967at2"/>
<comment type="catalytic activity">
    <reaction evidence="1 7">
        <text>6-phospho-D-glucono-1,5-lactone + H2O = 6-phospho-D-gluconate + H(+)</text>
        <dbReference type="Rhea" id="RHEA:12556"/>
        <dbReference type="ChEBI" id="CHEBI:15377"/>
        <dbReference type="ChEBI" id="CHEBI:15378"/>
        <dbReference type="ChEBI" id="CHEBI:57955"/>
        <dbReference type="ChEBI" id="CHEBI:58759"/>
        <dbReference type="EC" id="3.1.1.31"/>
    </reaction>
</comment>
<comment type="similarity">
    <text evidence="4 7">Belongs to the glucosamine/galactosamine-6-phosphate isomerase family. 6-phosphogluconolactonase subfamily.</text>
</comment>
<evidence type="ECO:0000313" key="10">
    <source>
        <dbReference type="Proteomes" id="UP000220133"/>
    </source>
</evidence>
<evidence type="ECO:0000259" key="8">
    <source>
        <dbReference type="Pfam" id="PF01182"/>
    </source>
</evidence>
<dbReference type="RefSeq" id="WP_098192247.1">
    <property type="nucleotide sequence ID" value="NZ_CP023777.1"/>
</dbReference>
<evidence type="ECO:0000256" key="7">
    <source>
        <dbReference type="RuleBase" id="RU365095"/>
    </source>
</evidence>
<dbReference type="EMBL" id="CP023777">
    <property type="protein sequence ID" value="ATL45857.1"/>
    <property type="molecule type" value="Genomic_DNA"/>
</dbReference>